<dbReference type="SMART" id="SM00220">
    <property type="entry name" value="S_TKc"/>
    <property type="match status" value="1"/>
</dbReference>
<dbReference type="InterPro" id="IPR008271">
    <property type="entry name" value="Ser/Thr_kinase_AS"/>
</dbReference>
<evidence type="ECO:0000313" key="9">
    <source>
        <dbReference type="Proteomes" id="UP000324800"/>
    </source>
</evidence>
<dbReference type="InterPro" id="IPR000719">
    <property type="entry name" value="Prot_kinase_dom"/>
</dbReference>
<dbReference type="GO" id="GO:0005524">
    <property type="term" value="F:ATP binding"/>
    <property type="evidence" value="ECO:0007669"/>
    <property type="project" value="UniProtKB-KW"/>
</dbReference>
<feature type="region of interest" description="Disordered" evidence="6">
    <location>
        <begin position="277"/>
        <end position="296"/>
    </location>
</feature>
<dbReference type="PANTHER" id="PTHR43671">
    <property type="entry name" value="SERINE/THREONINE-PROTEIN KINASE NEK"/>
    <property type="match status" value="1"/>
</dbReference>
<dbReference type="Pfam" id="PF00069">
    <property type="entry name" value="Pkinase"/>
    <property type="match status" value="1"/>
</dbReference>
<evidence type="ECO:0000259" key="7">
    <source>
        <dbReference type="PROSITE" id="PS50011"/>
    </source>
</evidence>
<dbReference type="SUPFAM" id="SSF48371">
    <property type="entry name" value="ARM repeat"/>
    <property type="match status" value="1"/>
</dbReference>
<dbReference type="SUPFAM" id="SSF56112">
    <property type="entry name" value="Protein kinase-like (PK-like)"/>
    <property type="match status" value="1"/>
</dbReference>
<gene>
    <name evidence="8" type="ORF">EZS28_012405</name>
</gene>
<reference evidence="8 9" key="1">
    <citation type="submission" date="2019-03" db="EMBL/GenBank/DDBJ databases">
        <title>Single cell metagenomics reveals metabolic interactions within the superorganism composed of flagellate Streblomastix strix and complex community of Bacteroidetes bacteria on its surface.</title>
        <authorList>
            <person name="Treitli S.C."/>
            <person name="Kolisko M."/>
            <person name="Husnik F."/>
            <person name="Keeling P."/>
            <person name="Hampl V."/>
        </authorList>
    </citation>
    <scope>NUCLEOTIDE SEQUENCE [LARGE SCALE GENOMIC DNA]</scope>
    <source>
        <strain evidence="8">ST1C</strain>
    </source>
</reference>
<evidence type="ECO:0000256" key="6">
    <source>
        <dbReference type="SAM" id="MobiDB-lite"/>
    </source>
</evidence>
<dbReference type="PROSITE" id="PS00108">
    <property type="entry name" value="PROTEIN_KINASE_ST"/>
    <property type="match status" value="1"/>
</dbReference>
<dbReference type="Gene3D" id="1.25.10.10">
    <property type="entry name" value="Leucine-rich Repeat Variant"/>
    <property type="match status" value="1"/>
</dbReference>
<evidence type="ECO:0000256" key="2">
    <source>
        <dbReference type="ARBA" id="ARBA00022679"/>
    </source>
</evidence>
<dbReference type="InterPro" id="IPR011009">
    <property type="entry name" value="Kinase-like_dom_sf"/>
</dbReference>
<dbReference type="InterPro" id="IPR050660">
    <property type="entry name" value="NEK_Ser/Thr_kinase"/>
</dbReference>
<keyword evidence="3" id="KW-0547">Nucleotide-binding</keyword>
<evidence type="ECO:0000256" key="1">
    <source>
        <dbReference type="ARBA" id="ARBA00012513"/>
    </source>
</evidence>
<dbReference type="EC" id="2.7.11.1" evidence="1"/>
<keyword evidence="2" id="KW-0808">Transferase</keyword>
<dbReference type="PANTHER" id="PTHR43671:SF13">
    <property type="entry name" value="SERINE_THREONINE-PROTEIN KINASE NEK2"/>
    <property type="match status" value="1"/>
</dbReference>
<protein>
    <recommendedName>
        <fullName evidence="1">non-specific serine/threonine protein kinase</fullName>
        <ecNumber evidence="1">2.7.11.1</ecNumber>
    </recommendedName>
</protein>
<evidence type="ECO:0000256" key="5">
    <source>
        <dbReference type="ARBA" id="ARBA00022840"/>
    </source>
</evidence>
<proteinExistence type="predicted"/>
<keyword evidence="4 8" id="KW-0418">Kinase</keyword>
<sequence>MKQKDTNKQVIIKRIHYTTDEEKTIADAEVAIMKHAQSRHIVKFIESFAFETDLCIVMEYYSGGNLRKQMEALKKMAFKERKRRCYKPFYQMLSALAYLHSLGIVHCDLKPENVFFDTEGNVKTGDYGLTKQIVSRSYLKSNGTLIYTPSEAHISNKMTYASDIWALGVIMIEMITGFNPFEGRSLAETIENITRGKMADLPDYIKGQLREMLLSMVDVEQRNRPTAVELLDTDLMYFYSEIEKAGDRKEGLGEKEVNLQTNNKIGELEGKIRMLKAENEKEKQEKDKEKKRTDQIQYRKNKSEQEIDNILTFVAQKEEQSEITESDWTEIKKVLEVEEKGSEEQKKEIRQQKITICMKIIYVFNGLNGEEQKKKAIEAGIADVFIHLFSTHPFESIVPTYAWTFFTLAYNISDELKMIITSKKPFAALFRQFDNPSVVVVDKVVASVYNIISVGQSSPPPDEEQHPHYQNFSEHGGIERLFALFKKKISKISQSTAALCIGLLFRGKEIINEPMRQELIVHIKTLVTDSKGFDVPAKVVLRGLAKNTVNRIEIQQGDFKIPND</sequence>
<dbReference type="Gene3D" id="1.10.510.10">
    <property type="entry name" value="Transferase(Phosphotransferase) domain 1"/>
    <property type="match status" value="1"/>
</dbReference>
<name>A0A5J4WB87_9EUKA</name>
<evidence type="ECO:0000313" key="8">
    <source>
        <dbReference type="EMBL" id="KAA6392070.1"/>
    </source>
</evidence>
<comment type="caution">
    <text evidence="8">The sequence shown here is derived from an EMBL/GenBank/DDBJ whole genome shotgun (WGS) entry which is preliminary data.</text>
</comment>
<evidence type="ECO:0000256" key="4">
    <source>
        <dbReference type="ARBA" id="ARBA00022777"/>
    </source>
</evidence>
<dbReference type="PROSITE" id="PS50011">
    <property type="entry name" value="PROTEIN_KINASE_DOM"/>
    <property type="match status" value="1"/>
</dbReference>
<dbReference type="InterPro" id="IPR016024">
    <property type="entry name" value="ARM-type_fold"/>
</dbReference>
<dbReference type="GO" id="GO:0004674">
    <property type="term" value="F:protein serine/threonine kinase activity"/>
    <property type="evidence" value="ECO:0007669"/>
    <property type="project" value="UniProtKB-EC"/>
</dbReference>
<dbReference type="AlphaFoldDB" id="A0A5J4WB87"/>
<dbReference type="InterPro" id="IPR011989">
    <property type="entry name" value="ARM-like"/>
</dbReference>
<organism evidence="8 9">
    <name type="scientific">Streblomastix strix</name>
    <dbReference type="NCBI Taxonomy" id="222440"/>
    <lineage>
        <taxon>Eukaryota</taxon>
        <taxon>Metamonada</taxon>
        <taxon>Preaxostyla</taxon>
        <taxon>Oxymonadida</taxon>
        <taxon>Streblomastigidae</taxon>
        <taxon>Streblomastix</taxon>
    </lineage>
</organism>
<feature type="domain" description="Protein kinase" evidence="7">
    <location>
        <begin position="1"/>
        <end position="238"/>
    </location>
</feature>
<dbReference type="Proteomes" id="UP000324800">
    <property type="component" value="Unassembled WGS sequence"/>
</dbReference>
<dbReference type="EMBL" id="SNRW01002668">
    <property type="protein sequence ID" value="KAA6392070.1"/>
    <property type="molecule type" value="Genomic_DNA"/>
</dbReference>
<feature type="compositionally biased region" description="Basic and acidic residues" evidence="6">
    <location>
        <begin position="277"/>
        <end position="294"/>
    </location>
</feature>
<keyword evidence="5" id="KW-0067">ATP-binding</keyword>
<evidence type="ECO:0000256" key="3">
    <source>
        <dbReference type="ARBA" id="ARBA00022741"/>
    </source>
</evidence>
<accession>A0A5J4WB87</accession>